<dbReference type="Gene3D" id="1.10.150.120">
    <property type="entry name" value="[2Fe-2S]-binding domain"/>
    <property type="match status" value="1"/>
</dbReference>
<evidence type="ECO:0000256" key="2">
    <source>
        <dbReference type="ARBA" id="ARBA00001974"/>
    </source>
</evidence>
<keyword evidence="7" id="KW-0001">2Fe-2S</keyword>
<comment type="cofactor">
    <cofactor evidence="14">
        <name>[2Fe-2S] cluster</name>
        <dbReference type="ChEBI" id="CHEBI:190135"/>
    </cofactor>
</comment>
<keyword evidence="9" id="KW-0274">FAD</keyword>
<dbReference type="InterPro" id="IPR046867">
    <property type="entry name" value="AldOxase/xan_DH_MoCoBD2"/>
</dbReference>
<dbReference type="InterPro" id="IPR005107">
    <property type="entry name" value="CO_DH_flav_C"/>
</dbReference>
<dbReference type="GO" id="GO:0016491">
    <property type="term" value="F:oxidoreductase activity"/>
    <property type="evidence" value="ECO:0007669"/>
    <property type="project" value="UniProtKB-KW"/>
</dbReference>
<keyword evidence="11" id="KW-0408">Iron</keyword>
<comment type="cofactor">
    <cofactor evidence="2">
        <name>FAD</name>
        <dbReference type="ChEBI" id="CHEBI:57692"/>
    </cofactor>
</comment>
<dbReference type="FunFam" id="3.30.365.10:FF:000001">
    <property type="entry name" value="Xanthine dehydrogenase oxidase"/>
    <property type="match status" value="2"/>
</dbReference>
<dbReference type="PANTHER" id="PTHR45444">
    <property type="entry name" value="XANTHINE DEHYDROGENASE"/>
    <property type="match status" value="1"/>
</dbReference>
<evidence type="ECO:0000256" key="7">
    <source>
        <dbReference type="ARBA" id="ARBA00022714"/>
    </source>
</evidence>
<dbReference type="InterPro" id="IPR016169">
    <property type="entry name" value="FAD-bd_PCMH_sub2"/>
</dbReference>
<keyword evidence="13" id="KW-0576">Peroxisome</keyword>
<organism evidence="16 17">
    <name type="scientific">Callipepla squamata</name>
    <name type="common">Scaled quail</name>
    <dbReference type="NCBI Taxonomy" id="9009"/>
    <lineage>
        <taxon>Eukaryota</taxon>
        <taxon>Metazoa</taxon>
        <taxon>Chordata</taxon>
        <taxon>Craniata</taxon>
        <taxon>Vertebrata</taxon>
        <taxon>Euteleostomi</taxon>
        <taxon>Archelosauria</taxon>
        <taxon>Archosauria</taxon>
        <taxon>Dinosauria</taxon>
        <taxon>Saurischia</taxon>
        <taxon>Theropoda</taxon>
        <taxon>Coelurosauria</taxon>
        <taxon>Aves</taxon>
        <taxon>Neognathae</taxon>
        <taxon>Galloanserae</taxon>
        <taxon>Galliformes</taxon>
        <taxon>Odontophoridae</taxon>
        <taxon>Callipepla</taxon>
    </lineage>
</organism>
<feature type="non-terminal residue" evidence="16">
    <location>
        <position position="1"/>
    </location>
</feature>
<dbReference type="OrthoDB" id="8300278at2759"/>
<evidence type="ECO:0000256" key="12">
    <source>
        <dbReference type="ARBA" id="ARBA00023014"/>
    </source>
</evidence>
<dbReference type="SUPFAM" id="SSF55447">
    <property type="entry name" value="CO dehydrogenase flavoprotein C-terminal domain-like"/>
    <property type="match status" value="1"/>
</dbReference>
<dbReference type="STRING" id="9009.A0A226MZC7"/>
<dbReference type="InterPro" id="IPR016208">
    <property type="entry name" value="Ald_Oxase/xanthine_DH-like"/>
</dbReference>
<evidence type="ECO:0000256" key="9">
    <source>
        <dbReference type="ARBA" id="ARBA00022827"/>
    </source>
</evidence>
<dbReference type="FunFam" id="3.30.365.10:FF:000003">
    <property type="entry name" value="Aldehyde oxidase 1"/>
    <property type="match status" value="2"/>
</dbReference>
<comment type="subcellular location">
    <subcellularLocation>
        <location evidence="3">Peroxisome</location>
    </subcellularLocation>
</comment>
<dbReference type="FunFam" id="3.30.365.10:FF:000004">
    <property type="entry name" value="Xanthine dehydrogenase oxidase"/>
    <property type="match status" value="1"/>
</dbReference>
<gene>
    <name evidence="16" type="ORF">ASZ78_001135</name>
</gene>
<evidence type="ECO:0000256" key="6">
    <source>
        <dbReference type="ARBA" id="ARBA00022630"/>
    </source>
</evidence>
<dbReference type="SUPFAM" id="SSF56176">
    <property type="entry name" value="FAD-binding/transporter-associated domain-like"/>
    <property type="match status" value="1"/>
</dbReference>
<comment type="caution">
    <text evidence="16">The sequence shown here is derived from an EMBL/GenBank/DDBJ whole genome shotgun (WGS) entry which is preliminary data.</text>
</comment>
<keyword evidence="6" id="KW-0285">Flavoprotein</keyword>
<comment type="similarity">
    <text evidence="4">Belongs to the xanthine dehydrogenase family.</text>
</comment>
<dbReference type="InterPro" id="IPR036318">
    <property type="entry name" value="FAD-bd_PCMH-like_sf"/>
</dbReference>
<dbReference type="InterPro" id="IPR036884">
    <property type="entry name" value="2Fe-2S-bd_dom_sf"/>
</dbReference>
<feature type="domain" description="FAD-binding PCMH-type" evidence="15">
    <location>
        <begin position="663"/>
        <end position="868"/>
    </location>
</feature>
<evidence type="ECO:0000256" key="4">
    <source>
        <dbReference type="ARBA" id="ARBA00006849"/>
    </source>
</evidence>
<dbReference type="Gene3D" id="3.90.1170.50">
    <property type="entry name" value="Aldehyde oxidase/xanthine dehydrogenase, a/b hammerhead"/>
    <property type="match status" value="2"/>
</dbReference>
<keyword evidence="12" id="KW-0411">Iron-sulfur</keyword>
<dbReference type="FunFam" id="3.90.1170.50:FF:000001">
    <property type="entry name" value="Aldehyde oxidase 1"/>
    <property type="match status" value="1"/>
</dbReference>
<accession>A0A226MZC7</accession>
<dbReference type="SUPFAM" id="SSF54665">
    <property type="entry name" value="CO dehydrogenase molybdoprotein N-domain-like"/>
    <property type="match status" value="2"/>
</dbReference>
<dbReference type="GO" id="GO:0005777">
    <property type="term" value="C:peroxisome"/>
    <property type="evidence" value="ECO:0007669"/>
    <property type="project" value="UniProtKB-SubCell"/>
</dbReference>
<dbReference type="Pfam" id="PF01315">
    <property type="entry name" value="Ald_Xan_dh_C"/>
    <property type="match status" value="1"/>
</dbReference>
<dbReference type="PANTHER" id="PTHR45444:SF3">
    <property type="entry name" value="XANTHINE DEHYDROGENASE"/>
    <property type="match status" value="1"/>
</dbReference>
<dbReference type="PROSITE" id="PS51387">
    <property type="entry name" value="FAD_PCMH"/>
    <property type="match status" value="1"/>
</dbReference>
<evidence type="ECO:0000256" key="1">
    <source>
        <dbReference type="ARBA" id="ARBA00001924"/>
    </source>
</evidence>
<dbReference type="SUPFAM" id="SSF47741">
    <property type="entry name" value="CO dehydrogenase ISP C-domain like"/>
    <property type="match status" value="1"/>
</dbReference>
<dbReference type="Pfam" id="PF02738">
    <property type="entry name" value="MoCoBD_1"/>
    <property type="match status" value="2"/>
</dbReference>
<keyword evidence="5" id="KW-0500">Molybdenum</keyword>
<dbReference type="Pfam" id="PF03450">
    <property type="entry name" value="CO_deh_flav_C"/>
    <property type="match status" value="1"/>
</dbReference>
<evidence type="ECO:0000256" key="13">
    <source>
        <dbReference type="ARBA" id="ARBA00023140"/>
    </source>
</evidence>
<dbReference type="GO" id="GO:0005506">
    <property type="term" value="F:iron ion binding"/>
    <property type="evidence" value="ECO:0007669"/>
    <property type="project" value="InterPro"/>
</dbReference>
<dbReference type="GO" id="GO:0071949">
    <property type="term" value="F:FAD binding"/>
    <property type="evidence" value="ECO:0007669"/>
    <property type="project" value="InterPro"/>
</dbReference>
<comment type="cofactor">
    <cofactor evidence="1">
        <name>Mo-molybdopterin</name>
        <dbReference type="ChEBI" id="CHEBI:71302"/>
    </cofactor>
</comment>
<protein>
    <recommendedName>
        <fullName evidence="15">FAD-binding PCMH-type domain-containing protein</fullName>
    </recommendedName>
</protein>
<dbReference type="InterPro" id="IPR037165">
    <property type="entry name" value="AldOxase/xan_DH_Mopterin-bd_sf"/>
</dbReference>
<evidence type="ECO:0000256" key="10">
    <source>
        <dbReference type="ARBA" id="ARBA00023002"/>
    </source>
</evidence>
<evidence type="ECO:0000256" key="14">
    <source>
        <dbReference type="ARBA" id="ARBA00034078"/>
    </source>
</evidence>
<dbReference type="Gene3D" id="3.30.465.10">
    <property type="match status" value="1"/>
</dbReference>
<evidence type="ECO:0000256" key="3">
    <source>
        <dbReference type="ARBA" id="ARBA00004275"/>
    </source>
</evidence>
<dbReference type="InterPro" id="IPR000674">
    <property type="entry name" value="Ald_Oxase/Xan_DH_a/b"/>
</dbReference>
<dbReference type="Gene3D" id="3.30.390.50">
    <property type="entry name" value="CO dehydrogenase flavoprotein, C-terminal domain"/>
    <property type="match status" value="1"/>
</dbReference>
<evidence type="ECO:0000313" key="17">
    <source>
        <dbReference type="Proteomes" id="UP000198323"/>
    </source>
</evidence>
<name>A0A226MZC7_CALSU</name>
<dbReference type="FunFam" id="3.30.365.10:FF:000002">
    <property type="entry name" value="Xanthine dehydrogenase oxidase"/>
    <property type="match status" value="1"/>
</dbReference>
<dbReference type="Pfam" id="PF00941">
    <property type="entry name" value="FAD_binding_5"/>
    <property type="match status" value="1"/>
</dbReference>
<dbReference type="InterPro" id="IPR036856">
    <property type="entry name" value="Ald_Oxase/Xan_DH_a/b_sf"/>
</dbReference>
<dbReference type="GO" id="GO:0051537">
    <property type="term" value="F:2 iron, 2 sulfur cluster binding"/>
    <property type="evidence" value="ECO:0007669"/>
    <property type="project" value="UniProtKB-KW"/>
</dbReference>
<keyword evidence="8" id="KW-0479">Metal-binding</keyword>
<dbReference type="InterPro" id="IPR002346">
    <property type="entry name" value="Mopterin_DH_FAD-bd"/>
</dbReference>
<dbReference type="SMART" id="SM01092">
    <property type="entry name" value="CO_deh_flav_C"/>
    <property type="match status" value="1"/>
</dbReference>
<dbReference type="SMART" id="SM01008">
    <property type="entry name" value="Ald_Xan_dh_C"/>
    <property type="match status" value="1"/>
</dbReference>
<reference evidence="16 17" key="1">
    <citation type="submission" date="2016-07" db="EMBL/GenBank/DDBJ databases">
        <title>Disparate Historic Effective Population Sizes Predicted by Modern Levels of Genome Diversity for the Scaled Quail (Callipepla squamata) and the Northern Bobwhite (Colinus virginianus): Inferences from First and Second Generation Draft Genome Assemblies for Sympatric New World Quail.</title>
        <authorList>
            <person name="Oldeschulte D.L."/>
            <person name="Halley Y.A."/>
            <person name="Bhattarai E.K."/>
            <person name="Brashear W.A."/>
            <person name="Hill J."/>
            <person name="Metz R.P."/>
            <person name="Johnson C.D."/>
            <person name="Rollins D."/>
            <person name="Peterson M.J."/>
            <person name="Bickhart D.M."/>
            <person name="Decker J.E."/>
            <person name="Seabury C.M."/>
        </authorList>
    </citation>
    <scope>NUCLEOTIDE SEQUENCE [LARGE SCALE GENOMIC DNA]</scope>
    <source>
        <strain evidence="16 17">Texas</strain>
        <tissue evidence="16">Leg muscle</tissue>
    </source>
</reference>
<evidence type="ECO:0000313" key="16">
    <source>
        <dbReference type="EMBL" id="OXB60602.1"/>
    </source>
</evidence>
<evidence type="ECO:0000256" key="8">
    <source>
        <dbReference type="ARBA" id="ARBA00022723"/>
    </source>
</evidence>
<dbReference type="Pfam" id="PF20256">
    <property type="entry name" value="MoCoBD_2"/>
    <property type="match status" value="3"/>
</dbReference>
<dbReference type="SUPFAM" id="SSF56003">
    <property type="entry name" value="Molybdenum cofactor-binding domain"/>
    <property type="match status" value="2"/>
</dbReference>
<proteinExistence type="inferred from homology"/>
<dbReference type="InterPro" id="IPR008274">
    <property type="entry name" value="AldOxase/xan_DH_MoCoBD1"/>
</dbReference>
<dbReference type="Gene3D" id="3.30.365.10">
    <property type="entry name" value="Aldehyde oxidase/xanthine dehydrogenase, molybdopterin binding domain"/>
    <property type="match status" value="9"/>
</dbReference>
<dbReference type="InterPro" id="IPR016167">
    <property type="entry name" value="FAD-bd_PCMH_sub1"/>
</dbReference>
<dbReference type="Gene3D" id="3.30.43.10">
    <property type="entry name" value="Uridine Diphospho-n-acetylenolpyruvylglucosamine Reductase, domain 2"/>
    <property type="match status" value="1"/>
</dbReference>
<dbReference type="EMBL" id="MCFN01000316">
    <property type="protein sequence ID" value="OXB60602.1"/>
    <property type="molecule type" value="Genomic_DNA"/>
</dbReference>
<dbReference type="InterPro" id="IPR016166">
    <property type="entry name" value="FAD-bd_PCMH"/>
</dbReference>
<evidence type="ECO:0000259" key="15">
    <source>
        <dbReference type="PROSITE" id="PS51387"/>
    </source>
</evidence>
<sequence>VICVGQIVCAVAADSYAHAKQAAAKVKIEYEVLEPVILTIEDAIKYNSFFEPKRKLEHGNVDKAFDTVDHTLEVEEKEKTLQANLKTDKHDIFIAILYKRFLIQMLTSELKASSDTGVELFLQEMVAASLGVPANRIMCHVKRVGGAFGGKLLKAGLLASVASVAANKTSRAVRLILSRGDDMLITGGRHPFIGKYKVGFMNDGRIQAVDAKYYVNGGCTPDESVLVAEVSLLKMDNAYKIPNLRCWAYACKTNLPSNTAFRGFGFPQSGLVTETWITEVAEQTGLSPEKVREINMYKEDEQTHFKQKLDPQNLMRCWNECMEKSAYYSRRAAIEEFNKQNYWKKKGIAIVPMKFPFGIGSRYLSQAAALVHIYTDGSVLLTHGGIELGQGIHTKMIQVASRELNIPMSYIHFCETSTTTVPNACASVGSAGTDVNGMAVKDACQTLLKRLQPIINKNPNGNWNDWTPSLTYNKTCYILQIKEAFEQSNLRTDIVMDIGCSINPAVDIGQVEGAFVQGIGLYTMEELKYSPDGVLHTRGPDQYKIPAVCDIPEQFNVSLLSSSQNPYAIYSSKSIKSVKQSPGQFVHPDCALNLCFHAKATSVLSPTGYSLSISLIVVDVTDTKINRSVDLLSSQDFAGGSSSGNIMKAVVTVLEIEGNLCRCTGYRPIIDSYASFARELLELKAKYPKAPLVVGNTSIGLNKNGCDVYHPIILHPLRIPEMQAVSITDDGIVIGAACCLAQLRDILVETIPKLPEEKTKIYQALLQQLRTLAGEQIRSMADEFISALRQAERQKNAFSIVNSGLRVLFSPGTDTIVDMSILYGGIGSTTLSARRSCEKLIGRYAELSQDKMSALGMLQSGVLQGVQLYQDVDPGQSPQDPVGRPIMHQSGIKHATGEAVYIDDIRPVDGELSLAVVTSIKAHAKIKSVDISEALQVPGVISVVTAKDVPGKNGNDEEEAFAKDKVMYVGMLQVICVGQIICAVVAETLTQAKRGAKKVKIVYEDLQPVLTIKDAIKHNSYVTKERKLEKGDIEKGFKCADKIIKGELHMGGQEHFYLETNSVLVIPRMEDKEMDVYVSTQHATDVQKLVASALNLQSNKIMCHTKRVGGAFGGKITKPSFFAVIAAVAANKTGRPICFALERNMDMLITGGRHPFFGKYKVGFMKDGRIIAADFQCYINGGCTKDESELVIEYIVLKVDNAYNIPNLRVRGHACKTNLPSNTAFRGFGFPQAGLFVETCIVAVATKAGLPHEKVREINMYKGVNKTAFKEKFNAENLWRCWEECLDKSDYYSRNAKVEEFNKKNYWKKKGIAIIPMKFSVGFNATYFHQAGALVHIYIDGSVLVTHGGIELGQGIHTKMLQIASRELKIPMSYIHFCETSSTTVPNGKYTAGSVGTEINARAVQDACQILWKRLDPIRRKNPKGKWEDWISEAHKKSISLSATGYFKGYVTNMNWETKKGHAFPYFLYGAACSEVEIDCLTGAHKNIRTDIVMDASFSINPAIDIGQIEGAFIQGVGLYTLEEIYFSPEGEQLTLGPDTYEIPAVCDIPEQFHVYLLPNSGNSIAIYSSKGMGEAGFFLGSSVFFAIRDAVAAARKERGLPLDFTLNSPLTVERIRMACDDIFTQMIPKDKPGTYKPWAIDIS</sequence>
<evidence type="ECO:0000256" key="11">
    <source>
        <dbReference type="ARBA" id="ARBA00023004"/>
    </source>
</evidence>
<dbReference type="Proteomes" id="UP000198323">
    <property type="component" value="Unassembled WGS sequence"/>
</dbReference>
<keyword evidence="17" id="KW-1185">Reference proteome</keyword>
<keyword evidence="10" id="KW-0560">Oxidoreductase</keyword>
<evidence type="ECO:0000256" key="5">
    <source>
        <dbReference type="ARBA" id="ARBA00022505"/>
    </source>
</evidence>
<dbReference type="InterPro" id="IPR036683">
    <property type="entry name" value="CO_DH_flav_C_dom_sf"/>
</dbReference>